<evidence type="ECO:0000259" key="15">
    <source>
        <dbReference type="PROSITE" id="PS51198"/>
    </source>
</evidence>
<keyword evidence="5 14" id="KW-0347">Helicase</keyword>
<keyword evidence="7" id="KW-0238">DNA-binding</keyword>
<dbReference type="EC" id="5.6.2.4" evidence="11"/>
<evidence type="ECO:0000256" key="5">
    <source>
        <dbReference type="ARBA" id="ARBA00022806"/>
    </source>
</evidence>
<dbReference type="FunFam" id="1.10.486.10:FF:000003">
    <property type="entry name" value="ATP-dependent DNA helicase"/>
    <property type="match status" value="1"/>
</dbReference>
<dbReference type="InterPro" id="IPR014017">
    <property type="entry name" value="DNA_helicase_UvrD-like_C"/>
</dbReference>
<dbReference type="Pfam" id="PF00580">
    <property type="entry name" value="UvrD-helicase"/>
    <property type="match status" value="1"/>
</dbReference>
<dbReference type="PROSITE" id="PS51217">
    <property type="entry name" value="UVRD_HELICASE_CTER"/>
    <property type="match status" value="1"/>
</dbReference>
<evidence type="ECO:0000256" key="10">
    <source>
        <dbReference type="ARBA" id="ARBA00034617"/>
    </source>
</evidence>
<keyword evidence="3" id="KW-0227">DNA damage</keyword>
<feature type="binding site" evidence="14">
    <location>
        <begin position="29"/>
        <end position="36"/>
    </location>
    <ligand>
        <name>ATP</name>
        <dbReference type="ChEBI" id="CHEBI:30616"/>
    </ligand>
</feature>
<sequence>MQNHPLLAQLNDKQREAVGAKERHMLVLAGAGSGKTRVLVHRIAWLIQERGLSPQSIMAVTFTNKAAAEMRGRIEQLLGSSVRAMWIGTFHGLAHRLLRAHYMDVGLPQNFQILDSDDQQRLVKRIIRSLNLDEKRWPPKQAQWFINGKKDEGLRAHHLDGYDFNERTFKEIYEAYQVACDRAGLVDFAELLLRAHELIRDNRHVREHYQRRFRHILVDEFQDTNSIQYGWIKLMSGVGQGQQETNYVTIVGDDDQSIYGWRGAKVENIQQFLRDYPDVLTIRLEQNYRSTNNILTAANQVIANNSGRLGKELWTEGSSGDPIDLYAAFNEMDEARYIAGRIEQWHEHGNALQDVAILYRSNAQSRVLEEALLHARIPYRIYGGLRFFDRLEVKDALAYMRLIASRNDDAALERVINTPTRGIGDRTLGIIREGARDRGLPMWEAARQLVQEKVLSGRAGNAVQSFLDLLDSLEDEISDYPLGRQVDTAIKKSGLMAMFESEKGEKAETRVENLKELVNACDNFNTMDAVIEDDMTPLNAFLAHAALESGEEQADEHQDAVQLMTLHSAKGLEFPLVFMSGVEEGLFPSQQSIGESGRLEEERRLCYVGMTRAMQKLVITYTELRRIYGQERRNIPSRFVGEIPPEMINHVRLQARTTHHSPAMGRFHTGASHEAFEQTGYTLGQRVRHTKFGEGTVLNYEGTGPQSRIQINFDDLGSKWLVVAYARLERC</sequence>
<dbReference type="GO" id="GO:0043138">
    <property type="term" value="F:3'-5' DNA helicase activity"/>
    <property type="evidence" value="ECO:0007669"/>
    <property type="project" value="UniProtKB-EC"/>
</dbReference>
<keyword evidence="9" id="KW-0413">Isomerase</keyword>
<evidence type="ECO:0000313" key="17">
    <source>
        <dbReference type="EMBL" id="RWU09368.1"/>
    </source>
</evidence>
<comment type="catalytic activity">
    <reaction evidence="10">
        <text>Couples ATP hydrolysis with the unwinding of duplex DNA by translocating in the 3'-5' direction.</text>
        <dbReference type="EC" id="5.6.2.4"/>
    </reaction>
</comment>
<evidence type="ECO:0000256" key="2">
    <source>
        <dbReference type="ARBA" id="ARBA00022741"/>
    </source>
</evidence>
<keyword evidence="8" id="KW-0234">DNA repair</keyword>
<evidence type="ECO:0000256" key="13">
    <source>
        <dbReference type="ARBA" id="ARBA00048988"/>
    </source>
</evidence>
<dbReference type="GO" id="GO:0033202">
    <property type="term" value="C:DNA helicase complex"/>
    <property type="evidence" value="ECO:0007669"/>
    <property type="project" value="TreeGrafter"/>
</dbReference>
<dbReference type="FunFam" id="3.40.50.300:FF:001201">
    <property type="entry name" value="ATP-dependent DNA helicase UvrD2"/>
    <property type="match status" value="1"/>
</dbReference>
<proteinExistence type="inferred from homology"/>
<keyword evidence="18" id="KW-1185">Reference proteome</keyword>
<evidence type="ECO:0000256" key="1">
    <source>
        <dbReference type="ARBA" id="ARBA00009922"/>
    </source>
</evidence>
<evidence type="ECO:0000256" key="4">
    <source>
        <dbReference type="ARBA" id="ARBA00022801"/>
    </source>
</evidence>
<dbReference type="Gene3D" id="3.40.50.300">
    <property type="entry name" value="P-loop containing nucleotide triphosphate hydrolases"/>
    <property type="match status" value="2"/>
</dbReference>
<dbReference type="InterPro" id="IPR014016">
    <property type="entry name" value="UvrD-like_ATP-bd"/>
</dbReference>
<dbReference type="PANTHER" id="PTHR11070:SF2">
    <property type="entry name" value="ATP-DEPENDENT DNA HELICASE SRS2"/>
    <property type="match status" value="1"/>
</dbReference>
<keyword evidence="2 14" id="KW-0547">Nucleotide-binding</keyword>
<organism evidence="17 18">
    <name type="scientific">Pseudidiomarina gelatinasegens</name>
    <dbReference type="NCBI Taxonomy" id="2487740"/>
    <lineage>
        <taxon>Bacteria</taxon>
        <taxon>Pseudomonadati</taxon>
        <taxon>Pseudomonadota</taxon>
        <taxon>Gammaproteobacteria</taxon>
        <taxon>Alteromonadales</taxon>
        <taxon>Idiomarinaceae</taxon>
        <taxon>Pseudidiomarina</taxon>
    </lineage>
</organism>
<dbReference type="InterPro" id="IPR000212">
    <property type="entry name" value="DNA_helicase_UvrD/REP"/>
</dbReference>
<evidence type="ECO:0000256" key="8">
    <source>
        <dbReference type="ARBA" id="ARBA00023204"/>
    </source>
</evidence>
<name>A0A443YYX9_9GAMM</name>
<evidence type="ECO:0000259" key="16">
    <source>
        <dbReference type="PROSITE" id="PS51217"/>
    </source>
</evidence>
<keyword evidence="4 14" id="KW-0378">Hydrolase</keyword>
<evidence type="ECO:0000256" key="14">
    <source>
        <dbReference type="PROSITE-ProRule" id="PRU00560"/>
    </source>
</evidence>
<dbReference type="Proteomes" id="UP000288789">
    <property type="component" value="Unassembled WGS sequence"/>
</dbReference>
<dbReference type="Pfam" id="PF13361">
    <property type="entry name" value="UvrD_C"/>
    <property type="match status" value="1"/>
</dbReference>
<evidence type="ECO:0000256" key="7">
    <source>
        <dbReference type="ARBA" id="ARBA00023125"/>
    </source>
</evidence>
<dbReference type="Gene3D" id="1.10.10.160">
    <property type="match status" value="1"/>
</dbReference>
<keyword evidence="6 14" id="KW-0067">ATP-binding</keyword>
<evidence type="ECO:0000256" key="11">
    <source>
        <dbReference type="ARBA" id="ARBA00034808"/>
    </source>
</evidence>
<dbReference type="SUPFAM" id="SSF52540">
    <property type="entry name" value="P-loop containing nucleoside triphosphate hydrolases"/>
    <property type="match status" value="1"/>
</dbReference>
<dbReference type="GO" id="GO:0016887">
    <property type="term" value="F:ATP hydrolysis activity"/>
    <property type="evidence" value="ECO:0007669"/>
    <property type="project" value="RHEA"/>
</dbReference>
<dbReference type="GO" id="GO:0000725">
    <property type="term" value="P:recombinational repair"/>
    <property type="evidence" value="ECO:0007669"/>
    <property type="project" value="TreeGrafter"/>
</dbReference>
<evidence type="ECO:0000256" key="9">
    <source>
        <dbReference type="ARBA" id="ARBA00023235"/>
    </source>
</evidence>
<dbReference type="GO" id="GO:0003677">
    <property type="term" value="F:DNA binding"/>
    <property type="evidence" value="ECO:0007669"/>
    <property type="project" value="UniProtKB-KW"/>
</dbReference>
<comment type="catalytic activity">
    <reaction evidence="13">
        <text>ATP + H2O = ADP + phosphate + H(+)</text>
        <dbReference type="Rhea" id="RHEA:13065"/>
        <dbReference type="ChEBI" id="CHEBI:15377"/>
        <dbReference type="ChEBI" id="CHEBI:15378"/>
        <dbReference type="ChEBI" id="CHEBI:30616"/>
        <dbReference type="ChEBI" id="CHEBI:43474"/>
        <dbReference type="ChEBI" id="CHEBI:456216"/>
        <dbReference type="EC" id="5.6.2.4"/>
    </reaction>
</comment>
<dbReference type="CDD" id="cd17932">
    <property type="entry name" value="DEXQc_UvrD"/>
    <property type="match status" value="1"/>
</dbReference>
<protein>
    <recommendedName>
        <fullName evidence="11">DNA 3'-5' helicase</fullName>
        <ecNumber evidence="11">5.6.2.4</ecNumber>
    </recommendedName>
    <alternativeName>
        <fullName evidence="12">DNA 3'-5' helicase II</fullName>
    </alternativeName>
</protein>
<dbReference type="EMBL" id="RSFE01000006">
    <property type="protein sequence ID" value="RWU09368.1"/>
    <property type="molecule type" value="Genomic_DNA"/>
</dbReference>
<dbReference type="NCBIfam" id="TIGR01075">
    <property type="entry name" value="uvrD"/>
    <property type="match status" value="1"/>
</dbReference>
<dbReference type="FunFam" id="1.10.10.160:FF:000002">
    <property type="entry name" value="DNA helicase"/>
    <property type="match status" value="1"/>
</dbReference>
<evidence type="ECO:0000313" key="18">
    <source>
        <dbReference type="Proteomes" id="UP000288789"/>
    </source>
</evidence>
<dbReference type="PANTHER" id="PTHR11070">
    <property type="entry name" value="UVRD / RECB / PCRA DNA HELICASE FAMILY MEMBER"/>
    <property type="match status" value="1"/>
</dbReference>
<evidence type="ECO:0000256" key="12">
    <source>
        <dbReference type="ARBA" id="ARBA00034923"/>
    </source>
</evidence>
<dbReference type="OrthoDB" id="9806690at2"/>
<reference evidence="17 18" key="1">
    <citation type="submission" date="2018-12" db="EMBL/GenBank/DDBJ databases">
        <authorList>
            <person name="Li A."/>
            <person name="Zhang M."/>
            <person name="Zhu H."/>
        </authorList>
    </citation>
    <scope>NUCLEOTIDE SEQUENCE [LARGE SCALE GENOMIC DNA]</scope>
    <source>
        <strain evidence="17 18">R04H25</strain>
    </source>
</reference>
<dbReference type="NCBIfam" id="NF008743">
    <property type="entry name" value="PRK11773.1"/>
    <property type="match status" value="1"/>
</dbReference>
<accession>A0A443YYX9</accession>
<dbReference type="Pfam" id="PF21196">
    <property type="entry name" value="PcrA_UvrD_tudor"/>
    <property type="match status" value="1"/>
</dbReference>
<dbReference type="InterPro" id="IPR013986">
    <property type="entry name" value="DExx_box_DNA_helicase_dom_sf"/>
</dbReference>
<dbReference type="CDD" id="cd18807">
    <property type="entry name" value="SF1_C_UvrD"/>
    <property type="match status" value="1"/>
</dbReference>
<dbReference type="Gene3D" id="1.10.486.10">
    <property type="entry name" value="PCRA, domain 4"/>
    <property type="match status" value="1"/>
</dbReference>
<feature type="domain" description="UvrD-like helicase ATP-binding" evidence="15">
    <location>
        <begin position="8"/>
        <end position="291"/>
    </location>
</feature>
<comment type="caution">
    <text evidence="17">The sequence shown here is derived from an EMBL/GenBank/DDBJ whole genome shotgun (WGS) entry which is preliminary data.</text>
</comment>
<comment type="similarity">
    <text evidence="1">Belongs to the helicase family. UvrD subfamily.</text>
</comment>
<dbReference type="AlphaFoldDB" id="A0A443YYX9"/>
<dbReference type="GO" id="GO:0005524">
    <property type="term" value="F:ATP binding"/>
    <property type="evidence" value="ECO:0007669"/>
    <property type="project" value="UniProtKB-UniRule"/>
</dbReference>
<dbReference type="GO" id="GO:0006260">
    <property type="term" value="P:DNA replication"/>
    <property type="evidence" value="ECO:0007669"/>
    <property type="project" value="InterPro"/>
</dbReference>
<dbReference type="PROSITE" id="PS51198">
    <property type="entry name" value="UVRD_HELICASE_ATP_BIND"/>
    <property type="match status" value="1"/>
</dbReference>
<feature type="domain" description="UvrD-like helicase C-terminal" evidence="16">
    <location>
        <begin position="292"/>
        <end position="571"/>
    </location>
</feature>
<dbReference type="InterPro" id="IPR005753">
    <property type="entry name" value="DNA_helicase_ATP-dep_UvrD"/>
</dbReference>
<dbReference type="RefSeq" id="WP_128352706.1">
    <property type="nucleotide sequence ID" value="NZ_RSFE01000006.1"/>
</dbReference>
<dbReference type="InterPro" id="IPR027417">
    <property type="entry name" value="P-loop_NTPase"/>
</dbReference>
<gene>
    <name evidence="17" type="ORF">EGC76_09240</name>
</gene>
<dbReference type="GO" id="GO:0005829">
    <property type="term" value="C:cytosol"/>
    <property type="evidence" value="ECO:0007669"/>
    <property type="project" value="TreeGrafter"/>
</dbReference>
<evidence type="ECO:0000256" key="3">
    <source>
        <dbReference type="ARBA" id="ARBA00022763"/>
    </source>
</evidence>
<evidence type="ECO:0000256" key="6">
    <source>
        <dbReference type="ARBA" id="ARBA00022840"/>
    </source>
</evidence>